<dbReference type="Gene3D" id="3.90.1150.10">
    <property type="entry name" value="Aspartate Aminotransferase, domain 1"/>
    <property type="match status" value="1"/>
</dbReference>
<dbReference type="InterPro" id="IPR015422">
    <property type="entry name" value="PyrdxlP-dep_Trfase_small"/>
</dbReference>
<dbReference type="PANTHER" id="PTHR43586:SF15">
    <property type="entry name" value="BLR3095 PROTEIN"/>
    <property type="match status" value="1"/>
</dbReference>
<reference evidence="3" key="1">
    <citation type="submission" date="2020-02" db="EMBL/GenBank/DDBJ databases">
        <title>Streptomyces sp. ASO4wet.</title>
        <authorList>
            <person name="Risdian C."/>
            <person name="Landwehr W."/>
            <person name="Schupp P."/>
            <person name="Wink J."/>
        </authorList>
    </citation>
    <scope>NUCLEOTIDE SEQUENCE [LARGE SCALE GENOMIC DNA]</scope>
    <source>
        <strain evidence="3">ASO4wet</strain>
    </source>
</reference>
<accession>A0A7T1WRY4</accession>
<dbReference type="Proteomes" id="UP000595046">
    <property type="component" value="Chromosome"/>
</dbReference>
<dbReference type="InterPro" id="IPR015421">
    <property type="entry name" value="PyrdxlP-dep_Trfase_major"/>
</dbReference>
<dbReference type="InterPro" id="IPR000192">
    <property type="entry name" value="Aminotrans_V_dom"/>
</dbReference>
<proteinExistence type="predicted"/>
<dbReference type="RefSeq" id="WP_197350811.1">
    <property type="nucleotide sequence ID" value="NZ_CP048882.1"/>
</dbReference>
<evidence type="ECO:0000259" key="1">
    <source>
        <dbReference type="Pfam" id="PF00266"/>
    </source>
</evidence>
<evidence type="ECO:0000313" key="3">
    <source>
        <dbReference type="Proteomes" id="UP000595046"/>
    </source>
</evidence>
<dbReference type="AlphaFoldDB" id="A0A7T1WRY4"/>
<organism evidence="2 3">
    <name type="scientific">Streptomyces bathyalis</name>
    <dbReference type="NCBI Taxonomy" id="2710756"/>
    <lineage>
        <taxon>Bacteria</taxon>
        <taxon>Bacillati</taxon>
        <taxon>Actinomycetota</taxon>
        <taxon>Actinomycetes</taxon>
        <taxon>Kitasatosporales</taxon>
        <taxon>Streptomycetaceae</taxon>
        <taxon>Streptomyces</taxon>
    </lineage>
</organism>
<gene>
    <name evidence="2" type="ORF">G4Z16_12125</name>
</gene>
<evidence type="ECO:0000313" key="2">
    <source>
        <dbReference type="EMBL" id="QPP07014.1"/>
    </source>
</evidence>
<keyword evidence="2" id="KW-0032">Aminotransferase</keyword>
<dbReference type="InterPro" id="IPR015424">
    <property type="entry name" value="PyrdxlP-dep_Trfase"/>
</dbReference>
<name>A0A7T1WRY4_9ACTN</name>
<dbReference type="SUPFAM" id="SSF53383">
    <property type="entry name" value="PLP-dependent transferases"/>
    <property type="match status" value="1"/>
</dbReference>
<protein>
    <submittedName>
        <fullName evidence="2">Aminotransferase class V-fold PLP-dependent enzyme</fullName>
    </submittedName>
</protein>
<keyword evidence="3" id="KW-1185">Reference proteome</keyword>
<dbReference type="GO" id="GO:0008483">
    <property type="term" value="F:transaminase activity"/>
    <property type="evidence" value="ECO:0007669"/>
    <property type="project" value="UniProtKB-KW"/>
</dbReference>
<dbReference type="Pfam" id="PF00266">
    <property type="entry name" value="Aminotran_5"/>
    <property type="match status" value="1"/>
</dbReference>
<keyword evidence="2" id="KW-0808">Transferase</keyword>
<sequence>MADDPSTAVAPDESGVAAQQPDYARYFSDQAGHVWLNTAHQGPMPEAAVHAAVEAAREKATPHLIPDAAFTERPERLRALLAEFVGGRPDEIVLGDSTSHGMNLVAYGLPWRDGDEVLCVEGDYPATVLPWLAQRQRGVSVRFVRRGPDGRLDPERVRQALTARTRVMAVTWVDSFTGAAADLRALGEICHAAGALLVVNGSQAVGARPVDVAGTPVDALASCGYKWMCGPYGTGFAWLDPALTELLDPRRVYWLAQQRGRGLEHMRTYTIEDLGVRALDVFCPADFLDTAAWTSSVELLGGFGVHGIHAHGQRLVQQLLDGVDRDLYEVVGPQTPEERSNLVVLARSRGSVEIAAAALTAANVHVAVREGNIRLSPHLFNTCEHIDRALEVLNSAHD</sequence>
<feature type="domain" description="Aminotransferase class V" evidence="1">
    <location>
        <begin position="69"/>
        <end position="372"/>
    </location>
</feature>
<dbReference type="KEGG" id="sbat:G4Z16_12125"/>
<dbReference type="PANTHER" id="PTHR43586">
    <property type="entry name" value="CYSTEINE DESULFURASE"/>
    <property type="match status" value="1"/>
</dbReference>
<dbReference type="Gene3D" id="3.40.640.10">
    <property type="entry name" value="Type I PLP-dependent aspartate aminotransferase-like (Major domain)"/>
    <property type="match status" value="1"/>
</dbReference>
<dbReference type="EMBL" id="CP048882">
    <property type="protein sequence ID" value="QPP07014.1"/>
    <property type="molecule type" value="Genomic_DNA"/>
</dbReference>